<dbReference type="GO" id="GO:0003723">
    <property type="term" value="F:RNA binding"/>
    <property type="evidence" value="ECO:0007669"/>
    <property type="project" value="InterPro"/>
</dbReference>
<evidence type="ECO:0000256" key="1">
    <source>
        <dbReference type="ARBA" id="ARBA00022722"/>
    </source>
</evidence>
<dbReference type="SUPFAM" id="SSF101690">
    <property type="entry name" value="PAZ domain"/>
    <property type="match status" value="1"/>
</dbReference>
<dbReference type="PANTHER" id="PTHR14950">
    <property type="entry name" value="DICER-RELATED"/>
    <property type="match status" value="1"/>
</dbReference>
<dbReference type="GO" id="GO:0000166">
    <property type="term" value="F:nucleotide binding"/>
    <property type="evidence" value="ECO:0007669"/>
    <property type="project" value="UniProtKB-KW"/>
</dbReference>
<evidence type="ECO:0000313" key="6">
    <source>
        <dbReference type="EMBL" id="KAA3476547.1"/>
    </source>
</evidence>
<protein>
    <submittedName>
        <fullName evidence="6">Endoribonuclease Dicer-like protein 3-like</fullName>
    </submittedName>
</protein>
<evidence type="ECO:0000256" key="4">
    <source>
        <dbReference type="ARBA" id="ARBA00022801"/>
    </source>
</evidence>
<dbReference type="GO" id="GO:0030422">
    <property type="term" value="P:siRNA processing"/>
    <property type="evidence" value="ECO:0007669"/>
    <property type="project" value="TreeGrafter"/>
</dbReference>
<keyword evidence="1" id="KW-0540">Nuclease</keyword>
<organism evidence="6 7">
    <name type="scientific">Gossypium australe</name>
    <dbReference type="NCBI Taxonomy" id="47621"/>
    <lineage>
        <taxon>Eukaryota</taxon>
        <taxon>Viridiplantae</taxon>
        <taxon>Streptophyta</taxon>
        <taxon>Embryophyta</taxon>
        <taxon>Tracheophyta</taxon>
        <taxon>Spermatophyta</taxon>
        <taxon>Magnoliopsida</taxon>
        <taxon>eudicotyledons</taxon>
        <taxon>Gunneridae</taxon>
        <taxon>Pentapetalae</taxon>
        <taxon>rosids</taxon>
        <taxon>malvids</taxon>
        <taxon>Malvales</taxon>
        <taxon>Malvaceae</taxon>
        <taxon>Malvoideae</taxon>
        <taxon>Gossypium</taxon>
    </lineage>
</organism>
<dbReference type="Pfam" id="PF02170">
    <property type="entry name" value="PAZ"/>
    <property type="match status" value="1"/>
</dbReference>
<keyword evidence="2" id="KW-0547">Nucleotide-binding</keyword>
<accession>A0A5B6W633</accession>
<evidence type="ECO:0000256" key="2">
    <source>
        <dbReference type="ARBA" id="ARBA00022741"/>
    </source>
</evidence>
<dbReference type="GO" id="GO:0004525">
    <property type="term" value="F:ribonuclease III activity"/>
    <property type="evidence" value="ECO:0007669"/>
    <property type="project" value="TreeGrafter"/>
</dbReference>
<evidence type="ECO:0000259" key="5">
    <source>
        <dbReference type="PROSITE" id="PS50821"/>
    </source>
</evidence>
<dbReference type="InterPro" id="IPR003100">
    <property type="entry name" value="PAZ_dom"/>
</dbReference>
<name>A0A5B6W633_9ROSI</name>
<gene>
    <name evidence="6" type="ORF">EPI10_010521</name>
</gene>
<evidence type="ECO:0000313" key="7">
    <source>
        <dbReference type="Proteomes" id="UP000325315"/>
    </source>
</evidence>
<dbReference type="GO" id="GO:0005634">
    <property type="term" value="C:nucleus"/>
    <property type="evidence" value="ECO:0007669"/>
    <property type="project" value="TreeGrafter"/>
</dbReference>
<keyword evidence="4" id="KW-0378">Hydrolase</keyword>
<proteinExistence type="predicted"/>
<dbReference type="GO" id="GO:0005737">
    <property type="term" value="C:cytoplasm"/>
    <property type="evidence" value="ECO:0007669"/>
    <property type="project" value="TreeGrafter"/>
</dbReference>
<keyword evidence="3" id="KW-0255">Endonuclease</keyword>
<sequence length="325" mass="36918">MDASLSTLQGSIQTSYTDMDDKFKALHKWSSNDHAKILHCLDDLGNTRRNELHGTTQIRALSESWGEKADASVFFAYKIDFSCNFVSVVYCGFVLLIESKLADDVGNIEVDLYLIGKIAKARITVAKRFQEIFFNGLFGRLFVGSSGASRELLFHSKTSLLWHPSNMYLLLPLEDSLSNELRINWPGIIACTLVVEFLTADGNRDNPSLNQTDSSVIEHKETNVIHFTNRSVDVNNISNIVVLAIHTRRIYSTIELVHDTSAKSSFNDIVDMNSSKFATFSEYYNRKYCIMLKHPGQPLLLLKQSHNPRNLLVDFNDEGWFICYR</sequence>
<reference evidence="7" key="1">
    <citation type="journal article" date="2019" name="Plant Biotechnol. J.">
        <title>Genome sequencing of the Australian wild diploid species Gossypium australe highlights disease resistance and delayed gland morphogenesis.</title>
        <authorList>
            <person name="Cai Y."/>
            <person name="Cai X."/>
            <person name="Wang Q."/>
            <person name="Wang P."/>
            <person name="Zhang Y."/>
            <person name="Cai C."/>
            <person name="Xu Y."/>
            <person name="Wang K."/>
            <person name="Zhou Z."/>
            <person name="Wang C."/>
            <person name="Geng S."/>
            <person name="Li B."/>
            <person name="Dong Q."/>
            <person name="Hou Y."/>
            <person name="Wang H."/>
            <person name="Ai P."/>
            <person name="Liu Z."/>
            <person name="Yi F."/>
            <person name="Sun M."/>
            <person name="An G."/>
            <person name="Cheng J."/>
            <person name="Zhang Y."/>
            <person name="Shi Q."/>
            <person name="Xie Y."/>
            <person name="Shi X."/>
            <person name="Chang Y."/>
            <person name="Huang F."/>
            <person name="Chen Y."/>
            <person name="Hong S."/>
            <person name="Mi L."/>
            <person name="Sun Q."/>
            <person name="Zhang L."/>
            <person name="Zhou B."/>
            <person name="Peng R."/>
            <person name="Zhang X."/>
            <person name="Liu F."/>
        </authorList>
    </citation>
    <scope>NUCLEOTIDE SEQUENCE [LARGE SCALE GENOMIC DNA]</scope>
    <source>
        <strain evidence="7">cv. PA1801</strain>
    </source>
</reference>
<feature type="domain" description="PAZ" evidence="5">
    <location>
        <begin position="223"/>
        <end position="316"/>
    </location>
</feature>
<dbReference type="EMBL" id="SMMG02000004">
    <property type="protein sequence ID" value="KAA3476547.1"/>
    <property type="molecule type" value="Genomic_DNA"/>
</dbReference>
<dbReference type="AlphaFoldDB" id="A0A5B6W633"/>
<evidence type="ECO:0000256" key="3">
    <source>
        <dbReference type="ARBA" id="ARBA00022759"/>
    </source>
</evidence>
<dbReference type="InterPro" id="IPR036085">
    <property type="entry name" value="PAZ_dom_sf"/>
</dbReference>
<dbReference type="Proteomes" id="UP000325315">
    <property type="component" value="Unassembled WGS sequence"/>
</dbReference>
<comment type="caution">
    <text evidence="6">The sequence shown here is derived from an EMBL/GenBank/DDBJ whole genome shotgun (WGS) entry which is preliminary data.</text>
</comment>
<dbReference type="PANTHER" id="PTHR14950:SF46">
    <property type="entry name" value="ENDORIBONUCLEASE DICER HOMOLOG 3"/>
    <property type="match status" value="1"/>
</dbReference>
<dbReference type="PROSITE" id="PS50821">
    <property type="entry name" value="PAZ"/>
    <property type="match status" value="1"/>
</dbReference>
<dbReference type="Gene3D" id="2.170.260.10">
    <property type="entry name" value="paz domain"/>
    <property type="match status" value="1"/>
</dbReference>
<keyword evidence="7" id="KW-1185">Reference proteome</keyword>
<dbReference type="OrthoDB" id="1748125at2759"/>